<dbReference type="Gene3D" id="1.10.245.10">
    <property type="entry name" value="SWIB/MDM2 domain"/>
    <property type="match status" value="1"/>
</dbReference>
<dbReference type="AlphaFoldDB" id="L7JT18"/>
<evidence type="ECO:0000259" key="1">
    <source>
        <dbReference type="PROSITE" id="PS51925"/>
    </source>
</evidence>
<dbReference type="OrthoDB" id="10263741at2759"/>
<evidence type="ECO:0000313" key="2">
    <source>
        <dbReference type="EMBL" id="ELQ74460.1"/>
    </source>
</evidence>
<dbReference type="Pfam" id="PF02201">
    <property type="entry name" value="SWIB"/>
    <property type="match status" value="1"/>
</dbReference>
<dbReference type="HOGENOM" id="CLU_069185_0_0_1"/>
<organism evidence="2 3">
    <name type="scientific">Trachipleistophora hominis</name>
    <name type="common">Microsporidian parasite</name>
    <dbReference type="NCBI Taxonomy" id="72359"/>
    <lineage>
        <taxon>Eukaryota</taxon>
        <taxon>Fungi</taxon>
        <taxon>Fungi incertae sedis</taxon>
        <taxon>Microsporidia</taxon>
        <taxon>Pleistophoridae</taxon>
        <taxon>Trachipleistophora</taxon>
    </lineage>
</organism>
<dbReference type="EMBL" id="JH994040">
    <property type="protein sequence ID" value="ELQ74460.1"/>
    <property type="molecule type" value="Genomic_DNA"/>
</dbReference>
<keyword evidence="3" id="KW-1185">Reference proteome</keyword>
<dbReference type="OMA" id="NFRCNEP"/>
<dbReference type="CDD" id="cd10568">
    <property type="entry name" value="SWIB_like"/>
    <property type="match status" value="1"/>
</dbReference>
<accession>L7JT18</accession>
<evidence type="ECO:0000313" key="3">
    <source>
        <dbReference type="Proteomes" id="UP000011185"/>
    </source>
</evidence>
<reference evidence="2 3" key="1">
    <citation type="journal article" date="2012" name="PLoS Pathog.">
        <title>The genome of the obligate intracellular parasite Trachipleistophora hominis: new insights into microsporidian genome dynamics and reductive evolution.</title>
        <authorList>
            <person name="Heinz E."/>
            <person name="Williams T.A."/>
            <person name="Nakjang S."/>
            <person name="Noel C.J."/>
            <person name="Swan D.C."/>
            <person name="Goldberg A.V."/>
            <person name="Harris S.R."/>
            <person name="Weinmaier T."/>
            <person name="Markert S."/>
            <person name="Becher D."/>
            <person name="Bernhardt J."/>
            <person name="Dagan T."/>
            <person name="Hacker C."/>
            <person name="Lucocq J.M."/>
            <person name="Schweder T."/>
            <person name="Rattei T."/>
            <person name="Hall N."/>
            <person name="Hirt R.P."/>
            <person name="Embley T.M."/>
        </authorList>
    </citation>
    <scope>NUCLEOTIDE SEQUENCE [LARGE SCALE GENOMIC DNA]</scope>
</reference>
<dbReference type="InterPro" id="IPR019835">
    <property type="entry name" value="SWIB_domain"/>
</dbReference>
<dbReference type="PROSITE" id="PS51925">
    <property type="entry name" value="SWIB_MDM2"/>
    <property type="match status" value="1"/>
</dbReference>
<gene>
    <name evidence="2" type="ORF">THOM_2639</name>
</gene>
<dbReference type="InterPro" id="IPR036885">
    <property type="entry name" value="SWIB_MDM2_dom_sf"/>
</dbReference>
<name>L7JT18_TRAHO</name>
<protein>
    <submittedName>
        <fullName evidence="2">SWI/SNF transcription activation complex subunit</fullName>
    </submittedName>
</protein>
<dbReference type="InterPro" id="IPR003121">
    <property type="entry name" value="SWIB_MDM2_domain"/>
</dbReference>
<proteinExistence type="predicted"/>
<dbReference type="PANTHER" id="PTHR13844">
    <property type="entry name" value="SWI/SNF-RELATED MATRIX-ASSOCIATED ACTIN-DEPENDENT REGULATOR OF CHROMATIN SUBFAMILY D"/>
    <property type="match status" value="1"/>
</dbReference>
<dbReference type="SMART" id="SM00151">
    <property type="entry name" value="SWIB"/>
    <property type="match status" value="1"/>
</dbReference>
<dbReference type="STRING" id="72359.L7JT18"/>
<sequence length="340" mass="40405">MTLLDLYEKLRVLEMHLDKAVLKKKLLVEESHYKRIKCAKRLRLFINFERFEDSFLLKLDGRVINDLTNTTELRMSDVLKNVCVKLDFEDKEEDSGKKIKSNDGSYVQPEKTVREFYEWRKSKNDMLDCFELNLEAKPEKITVLFEFENTFDRYKLISPVRQLFKKETETKTGLLIDIWKYIRLNRLVIEADDFTVVCDEKLKEIFGCDQFKILDMPELVSPLLLPLDPLILEIPVQKNYTSNFDVPIDVDDFYEFPVMYTNNVIFQLDQKIAGLFDILKRNNAKYEVLKKFAANPNSFINDWIIKQGHLLKESKFDVNNKTFYDPMIQETIFNMLQSYK</sequence>
<dbReference type="FunCoup" id="L7JT18">
    <property type="interactions" value="140"/>
</dbReference>
<dbReference type="InParanoid" id="L7JT18"/>
<dbReference type="VEuPathDB" id="MicrosporidiaDB:THOM_2639"/>
<feature type="domain" description="DM2" evidence="1">
    <location>
        <begin position="149"/>
        <end position="226"/>
    </location>
</feature>
<dbReference type="SUPFAM" id="SSF47592">
    <property type="entry name" value="SWIB/MDM2 domain"/>
    <property type="match status" value="1"/>
</dbReference>
<dbReference type="Proteomes" id="UP000011185">
    <property type="component" value="Unassembled WGS sequence"/>
</dbReference>